<dbReference type="InterPro" id="IPR003370">
    <property type="entry name" value="Chromate_transpt"/>
</dbReference>
<dbReference type="EMBL" id="WKPR01000005">
    <property type="protein sequence ID" value="MSB19232.1"/>
    <property type="molecule type" value="Genomic_DNA"/>
</dbReference>
<evidence type="ECO:0000256" key="4">
    <source>
        <dbReference type="ARBA" id="ARBA00022692"/>
    </source>
</evidence>
<proteinExistence type="inferred from homology"/>
<accession>A0A6I2R7H6</accession>
<comment type="similarity">
    <text evidence="2">Belongs to the chromate ion transporter (CHR) (TC 2.A.51) family.</text>
</comment>
<evidence type="ECO:0000256" key="3">
    <source>
        <dbReference type="ARBA" id="ARBA00022475"/>
    </source>
</evidence>
<feature type="transmembrane region" description="Helical" evidence="7">
    <location>
        <begin position="83"/>
        <end position="108"/>
    </location>
</feature>
<organism evidence="8 11">
    <name type="scientific">Flavonifractor plautii</name>
    <name type="common">Fusobacterium plautii</name>
    <dbReference type="NCBI Taxonomy" id="292800"/>
    <lineage>
        <taxon>Bacteria</taxon>
        <taxon>Bacillati</taxon>
        <taxon>Bacillota</taxon>
        <taxon>Clostridia</taxon>
        <taxon>Eubacteriales</taxon>
        <taxon>Oscillospiraceae</taxon>
        <taxon>Flavonifractor</taxon>
    </lineage>
</organism>
<keyword evidence="3" id="KW-1003">Cell membrane</keyword>
<feature type="transmembrane region" description="Helical" evidence="7">
    <location>
        <begin position="155"/>
        <end position="174"/>
    </location>
</feature>
<comment type="subcellular location">
    <subcellularLocation>
        <location evidence="1">Cell membrane</location>
        <topology evidence="1">Multi-pass membrane protein</topology>
    </subcellularLocation>
</comment>
<dbReference type="InterPro" id="IPR052518">
    <property type="entry name" value="CHR_Transporter"/>
</dbReference>
<keyword evidence="4 7" id="KW-0812">Transmembrane</keyword>
<dbReference type="GO" id="GO:0005886">
    <property type="term" value="C:plasma membrane"/>
    <property type="evidence" value="ECO:0007669"/>
    <property type="project" value="UniProtKB-SubCell"/>
</dbReference>
<evidence type="ECO:0000313" key="10">
    <source>
        <dbReference type="Proteomes" id="UP000429811"/>
    </source>
</evidence>
<dbReference type="PANTHER" id="PTHR43663:SF1">
    <property type="entry name" value="CHROMATE TRANSPORTER"/>
    <property type="match status" value="1"/>
</dbReference>
<dbReference type="PANTHER" id="PTHR43663">
    <property type="entry name" value="CHROMATE TRANSPORT PROTEIN-RELATED"/>
    <property type="match status" value="1"/>
</dbReference>
<name>A0A6I2R7H6_FLAPL</name>
<evidence type="ECO:0000313" key="8">
    <source>
        <dbReference type="EMBL" id="MSB19232.1"/>
    </source>
</evidence>
<feature type="transmembrane region" description="Helical" evidence="7">
    <location>
        <begin position="129"/>
        <end position="149"/>
    </location>
</feature>
<evidence type="ECO:0000256" key="6">
    <source>
        <dbReference type="ARBA" id="ARBA00023136"/>
    </source>
</evidence>
<evidence type="ECO:0000256" key="1">
    <source>
        <dbReference type="ARBA" id="ARBA00004651"/>
    </source>
</evidence>
<evidence type="ECO:0000256" key="2">
    <source>
        <dbReference type="ARBA" id="ARBA00005262"/>
    </source>
</evidence>
<dbReference type="Proteomes" id="UP000429811">
    <property type="component" value="Unassembled WGS sequence"/>
</dbReference>
<dbReference type="Pfam" id="PF02417">
    <property type="entry name" value="Chromate_transp"/>
    <property type="match status" value="1"/>
</dbReference>
<gene>
    <name evidence="9" type="ORF">GKE90_13220</name>
    <name evidence="8" type="ORF">GKE97_06840</name>
</gene>
<protein>
    <submittedName>
        <fullName evidence="8">Chromate transporter</fullName>
    </submittedName>
</protein>
<dbReference type="GO" id="GO:0015109">
    <property type="term" value="F:chromate transmembrane transporter activity"/>
    <property type="evidence" value="ECO:0007669"/>
    <property type="project" value="InterPro"/>
</dbReference>
<evidence type="ECO:0000313" key="11">
    <source>
        <dbReference type="Proteomes" id="UP000434475"/>
    </source>
</evidence>
<keyword evidence="5 7" id="KW-1133">Transmembrane helix</keyword>
<sequence length="200" mass="20863">MHPGGERRAAAVIYLQLFFEFFKAGLFAIGGGLATIPFLTDIGQRTGWFTSGELANMIAISESTPGPMGVNMATYVGFHTGGIAGGVIATLGLVCPSILVILVIAGFLKKFRESRGVDAVFYGIRPASTALIAAALAEVCSIALLNLSAFQTGGAAALFQWKGIALAVVIFVCLQVKPLKKLHPIVFIAASAVIGAVFQF</sequence>
<dbReference type="EMBL" id="WKPO01000019">
    <property type="protein sequence ID" value="MSB49643.1"/>
    <property type="molecule type" value="Genomic_DNA"/>
</dbReference>
<dbReference type="Proteomes" id="UP000434475">
    <property type="component" value="Unassembled WGS sequence"/>
</dbReference>
<comment type="caution">
    <text evidence="8">The sequence shown here is derived from an EMBL/GenBank/DDBJ whole genome shotgun (WGS) entry which is preliminary data.</text>
</comment>
<feature type="transmembrane region" description="Helical" evidence="7">
    <location>
        <begin position="181"/>
        <end position="198"/>
    </location>
</feature>
<feature type="transmembrane region" description="Helical" evidence="7">
    <location>
        <begin position="12"/>
        <end position="39"/>
    </location>
</feature>
<dbReference type="AlphaFoldDB" id="A0A6I2R7H6"/>
<evidence type="ECO:0000256" key="7">
    <source>
        <dbReference type="SAM" id="Phobius"/>
    </source>
</evidence>
<reference evidence="10 11" key="1">
    <citation type="journal article" date="2019" name="Nat. Med.">
        <title>A library of human gut bacterial isolates paired with longitudinal multiomics data enables mechanistic microbiome research.</title>
        <authorList>
            <person name="Poyet M."/>
            <person name="Groussin M."/>
            <person name="Gibbons S.M."/>
            <person name="Avila-Pacheco J."/>
            <person name="Jiang X."/>
            <person name="Kearney S.M."/>
            <person name="Perrotta A.R."/>
            <person name="Berdy B."/>
            <person name="Zhao S."/>
            <person name="Lieberman T.D."/>
            <person name="Swanson P.K."/>
            <person name="Smith M."/>
            <person name="Roesemann S."/>
            <person name="Alexander J.E."/>
            <person name="Rich S.A."/>
            <person name="Livny J."/>
            <person name="Vlamakis H."/>
            <person name="Clish C."/>
            <person name="Bullock K."/>
            <person name="Deik A."/>
            <person name="Scott J."/>
            <person name="Pierce K.A."/>
            <person name="Xavier R.J."/>
            <person name="Alm E.J."/>
        </authorList>
    </citation>
    <scope>NUCLEOTIDE SEQUENCE [LARGE SCALE GENOMIC DNA]</scope>
    <source>
        <strain evidence="8 11">BIOML-A2</strain>
        <strain evidence="9 10">BIOML-A5</strain>
    </source>
</reference>
<evidence type="ECO:0000256" key="5">
    <source>
        <dbReference type="ARBA" id="ARBA00022989"/>
    </source>
</evidence>
<evidence type="ECO:0000313" key="9">
    <source>
        <dbReference type="EMBL" id="MSB49643.1"/>
    </source>
</evidence>
<keyword evidence="6 7" id="KW-0472">Membrane</keyword>